<dbReference type="PROSITE" id="PS50089">
    <property type="entry name" value="ZF_RING_2"/>
    <property type="match status" value="1"/>
</dbReference>
<dbReference type="Proteomes" id="UP001163823">
    <property type="component" value="Chromosome 11"/>
</dbReference>
<accession>A0AAD7L3W4</accession>
<keyword evidence="16" id="KW-1185">Reference proteome</keyword>
<evidence type="ECO:0000256" key="6">
    <source>
        <dbReference type="ARBA" id="ARBA00022723"/>
    </source>
</evidence>
<keyword evidence="5 13" id="KW-0812">Transmembrane</keyword>
<feature type="transmembrane region" description="Helical" evidence="13">
    <location>
        <begin position="89"/>
        <end position="110"/>
    </location>
</feature>
<dbReference type="AlphaFoldDB" id="A0AAD7L3W4"/>
<evidence type="ECO:0000256" key="7">
    <source>
        <dbReference type="ARBA" id="ARBA00022771"/>
    </source>
</evidence>
<dbReference type="GO" id="GO:0008270">
    <property type="term" value="F:zinc ion binding"/>
    <property type="evidence" value="ECO:0007669"/>
    <property type="project" value="UniProtKB-KW"/>
</dbReference>
<dbReference type="PANTHER" id="PTHR45977:SF42">
    <property type="entry name" value="RING_U-BOX SUPERFAMILY PROTEIN"/>
    <property type="match status" value="1"/>
</dbReference>
<evidence type="ECO:0000256" key="10">
    <source>
        <dbReference type="ARBA" id="ARBA00022989"/>
    </source>
</evidence>
<dbReference type="SMART" id="SM00184">
    <property type="entry name" value="RING"/>
    <property type="match status" value="1"/>
</dbReference>
<dbReference type="GO" id="GO:0006511">
    <property type="term" value="P:ubiquitin-dependent protein catabolic process"/>
    <property type="evidence" value="ECO:0007669"/>
    <property type="project" value="TreeGrafter"/>
</dbReference>
<evidence type="ECO:0000313" key="15">
    <source>
        <dbReference type="EMBL" id="KAJ7951095.1"/>
    </source>
</evidence>
<keyword evidence="8" id="KW-0833">Ubl conjugation pathway</keyword>
<proteinExistence type="predicted"/>
<evidence type="ECO:0000259" key="14">
    <source>
        <dbReference type="PROSITE" id="PS50089"/>
    </source>
</evidence>
<evidence type="ECO:0000313" key="16">
    <source>
        <dbReference type="Proteomes" id="UP001163823"/>
    </source>
</evidence>
<dbReference type="CDD" id="cd16473">
    <property type="entry name" value="RING-H2_RNF103"/>
    <property type="match status" value="1"/>
</dbReference>
<dbReference type="EMBL" id="JARAOO010000011">
    <property type="protein sequence ID" value="KAJ7951095.1"/>
    <property type="molecule type" value="Genomic_DNA"/>
</dbReference>
<evidence type="ECO:0000256" key="1">
    <source>
        <dbReference type="ARBA" id="ARBA00000900"/>
    </source>
</evidence>
<comment type="subcellular location">
    <subcellularLocation>
        <location evidence="2">Membrane</location>
        <topology evidence="2">Multi-pass membrane protein</topology>
    </subcellularLocation>
</comment>
<evidence type="ECO:0000256" key="11">
    <source>
        <dbReference type="ARBA" id="ARBA00023136"/>
    </source>
</evidence>
<keyword evidence="4" id="KW-0808">Transferase</keyword>
<dbReference type="Pfam" id="PF13639">
    <property type="entry name" value="zf-RING_2"/>
    <property type="match status" value="1"/>
</dbReference>
<evidence type="ECO:0000256" key="12">
    <source>
        <dbReference type="PROSITE-ProRule" id="PRU00175"/>
    </source>
</evidence>
<evidence type="ECO:0000256" key="9">
    <source>
        <dbReference type="ARBA" id="ARBA00022833"/>
    </source>
</evidence>
<feature type="transmembrane region" description="Helical" evidence="13">
    <location>
        <begin position="196"/>
        <end position="214"/>
    </location>
</feature>
<dbReference type="Gene3D" id="3.30.40.10">
    <property type="entry name" value="Zinc/RING finger domain, C3HC4 (zinc finger)"/>
    <property type="match status" value="1"/>
</dbReference>
<evidence type="ECO:0000256" key="3">
    <source>
        <dbReference type="ARBA" id="ARBA00012483"/>
    </source>
</evidence>
<gene>
    <name evidence="15" type="ORF">O6P43_027190</name>
</gene>
<keyword evidence="7 12" id="KW-0863">Zinc-finger</keyword>
<evidence type="ECO:0000256" key="5">
    <source>
        <dbReference type="ARBA" id="ARBA00022692"/>
    </source>
</evidence>
<dbReference type="GO" id="GO:0016020">
    <property type="term" value="C:membrane"/>
    <property type="evidence" value="ECO:0007669"/>
    <property type="project" value="UniProtKB-SubCell"/>
</dbReference>
<evidence type="ECO:0000256" key="2">
    <source>
        <dbReference type="ARBA" id="ARBA00004141"/>
    </source>
</evidence>
<name>A0AAD7L3W4_QUISA</name>
<dbReference type="PANTHER" id="PTHR45977">
    <property type="entry name" value="TARGET OF ERK KINASE MPK-1"/>
    <property type="match status" value="1"/>
</dbReference>
<feature type="domain" description="RING-type" evidence="14">
    <location>
        <begin position="329"/>
        <end position="370"/>
    </location>
</feature>
<organism evidence="15 16">
    <name type="scientific">Quillaja saponaria</name>
    <name type="common">Soap bark tree</name>
    <dbReference type="NCBI Taxonomy" id="32244"/>
    <lineage>
        <taxon>Eukaryota</taxon>
        <taxon>Viridiplantae</taxon>
        <taxon>Streptophyta</taxon>
        <taxon>Embryophyta</taxon>
        <taxon>Tracheophyta</taxon>
        <taxon>Spermatophyta</taxon>
        <taxon>Magnoliopsida</taxon>
        <taxon>eudicotyledons</taxon>
        <taxon>Gunneridae</taxon>
        <taxon>Pentapetalae</taxon>
        <taxon>rosids</taxon>
        <taxon>fabids</taxon>
        <taxon>Fabales</taxon>
        <taxon>Quillajaceae</taxon>
        <taxon>Quillaja</taxon>
    </lineage>
</organism>
<dbReference type="GO" id="GO:0061630">
    <property type="term" value="F:ubiquitin protein ligase activity"/>
    <property type="evidence" value="ECO:0007669"/>
    <property type="project" value="UniProtKB-EC"/>
</dbReference>
<keyword evidence="11 13" id="KW-0472">Membrane</keyword>
<dbReference type="GO" id="GO:0000325">
    <property type="term" value="C:plant-type vacuole"/>
    <property type="evidence" value="ECO:0007669"/>
    <property type="project" value="TreeGrafter"/>
</dbReference>
<dbReference type="EC" id="2.3.2.27" evidence="3"/>
<evidence type="ECO:0000256" key="13">
    <source>
        <dbReference type="SAM" id="Phobius"/>
    </source>
</evidence>
<reference evidence="15" key="1">
    <citation type="journal article" date="2023" name="Science">
        <title>Elucidation of the pathway for biosynthesis of saponin adjuvants from the soapbark tree.</title>
        <authorList>
            <person name="Reed J."/>
            <person name="Orme A."/>
            <person name="El-Demerdash A."/>
            <person name="Owen C."/>
            <person name="Martin L.B.B."/>
            <person name="Misra R.C."/>
            <person name="Kikuchi S."/>
            <person name="Rejzek M."/>
            <person name="Martin A.C."/>
            <person name="Harkess A."/>
            <person name="Leebens-Mack J."/>
            <person name="Louveau T."/>
            <person name="Stephenson M.J."/>
            <person name="Osbourn A."/>
        </authorList>
    </citation>
    <scope>NUCLEOTIDE SEQUENCE</scope>
    <source>
        <strain evidence="15">S10</strain>
    </source>
</reference>
<evidence type="ECO:0000256" key="4">
    <source>
        <dbReference type="ARBA" id="ARBA00022679"/>
    </source>
</evidence>
<dbReference type="KEGG" id="qsa:O6P43_027190"/>
<dbReference type="InterPro" id="IPR001841">
    <property type="entry name" value="Znf_RING"/>
</dbReference>
<feature type="transmembrane region" description="Helical" evidence="13">
    <location>
        <begin position="122"/>
        <end position="142"/>
    </location>
</feature>
<keyword evidence="6" id="KW-0479">Metal-binding</keyword>
<dbReference type="SUPFAM" id="SSF57850">
    <property type="entry name" value="RING/U-box"/>
    <property type="match status" value="1"/>
</dbReference>
<feature type="transmembrane region" description="Helical" evidence="13">
    <location>
        <begin position="226"/>
        <end position="245"/>
    </location>
</feature>
<comment type="catalytic activity">
    <reaction evidence="1">
        <text>S-ubiquitinyl-[E2 ubiquitin-conjugating enzyme]-L-cysteine + [acceptor protein]-L-lysine = [E2 ubiquitin-conjugating enzyme]-L-cysteine + N(6)-ubiquitinyl-[acceptor protein]-L-lysine.</text>
        <dbReference type="EC" id="2.3.2.27"/>
    </reaction>
</comment>
<keyword evidence="10 13" id="KW-1133">Transmembrane helix</keyword>
<keyword evidence="9" id="KW-0862">Zinc</keyword>
<evidence type="ECO:0000256" key="8">
    <source>
        <dbReference type="ARBA" id="ARBA00022786"/>
    </source>
</evidence>
<sequence length="383" mass="43371">MQNSNTSPSPPADAAVDRAPLLSHSIADNLTRSRRFIRRTPPHLRNAARFLRRASGRRMMLREPSVQVRENAAEQLEERQSDWAYSKPVIVLDMLWNLAFVGIGVTILSLSMEETPSVPLRLWVVGYILQCVFHMLCVIVEYRRRRAGSSMVLEQSRSWESSGDSNFSSGSDREDYATEQFQDDDNTSAVKHLESANTMFSFIWWIVGFYWVTAGGQTLTQDSPQLYWLCITFLAFDVVIVMICVAVACLIGIAVCCCLPCIIAILYVLTDQEGATMEEIDQLPKYKFRRIDEFEKANGENQESSRGIMTKCDEDACTEHVLPLEDAECSICLSAYDDGTEIRELPCHHHFHCACIDKWLQINATCPLCKFNILKTGSLPEEV</sequence>
<comment type="caution">
    <text evidence="15">The sequence shown here is derived from an EMBL/GenBank/DDBJ whole genome shotgun (WGS) entry which is preliminary data.</text>
</comment>
<dbReference type="GO" id="GO:0016567">
    <property type="term" value="P:protein ubiquitination"/>
    <property type="evidence" value="ECO:0007669"/>
    <property type="project" value="TreeGrafter"/>
</dbReference>
<dbReference type="InterPro" id="IPR013083">
    <property type="entry name" value="Znf_RING/FYVE/PHD"/>
</dbReference>
<protein>
    <recommendedName>
        <fullName evidence="3">RING-type E3 ubiquitin transferase</fullName>
        <ecNumber evidence="3">2.3.2.27</ecNumber>
    </recommendedName>
</protein>